<comment type="subcellular location">
    <subcellularLocation>
        <location evidence="1">Cell membrane</location>
        <topology evidence="1">Multi-pass membrane protein</topology>
    </subcellularLocation>
</comment>
<reference evidence="13 14" key="1">
    <citation type="submission" date="2023-03" db="EMBL/GenBank/DDBJ databases">
        <title>Complete genome sequence of Tepidibacter sp. SWIR-1, isolated from a deep-sea hydrothermal vent.</title>
        <authorList>
            <person name="Li X."/>
        </authorList>
    </citation>
    <scope>NUCLEOTIDE SEQUENCE [LARGE SCALE GENOMIC DNA]</scope>
    <source>
        <strain evidence="13 14">SWIR-1</strain>
    </source>
</reference>
<dbReference type="InterPro" id="IPR003660">
    <property type="entry name" value="HAMP_dom"/>
</dbReference>
<dbReference type="Gene3D" id="6.10.340.10">
    <property type="match status" value="1"/>
</dbReference>
<name>A0ABY8EDN8_9FIRM</name>
<keyword evidence="3" id="KW-0145">Chemotaxis</keyword>
<evidence type="ECO:0000256" key="5">
    <source>
        <dbReference type="ARBA" id="ARBA00022989"/>
    </source>
</evidence>
<gene>
    <name evidence="13" type="ORF">P4S50_02955</name>
</gene>
<feature type="domain" description="Methyl-accepting transducer" evidence="11">
    <location>
        <begin position="373"/>
        <end position="623"/>
    </location>
</feature>
<feature type="transmembrane region" description="Helical" evidence="10">
    <location>
        <begin position="278"/>
        <end position="302"/>
    </location>
</feature>
<dbReference type="Proteomes" id="UP001222800">
    <property type="component" value="Chromosome"/>
</dbReference>
<feature type="domain" description="HAMP" evidence="12">
    <location>
        <begin position="302"/>
        <end position="354"/>
    </location>
</feature>
<evidence type="ECO:0000256" key="2">
    <source>
        <dbReference type="ARBA" id="ARBA00022475"/>
    </source>
</evidence>
<dbReference type="PANTHER" id="PTHR32089:SF114">
    <property type="entry name" value="METHYL-ACCEPTING CHEMOTAXIS PROTEIN MCPB"/>
    <property type="match status" value="1"/>
</dbReference>
<dbReference type="Gene3D" id="3.30.450.20">
    <property type="entry name" value="PAS domain"/>
    <property type="match status" value="1"/>
</dbReference>
<dbReference type="InterPro" id="IPR004089">
    <property type="entry name" value="MCPsignal_dom"/>
</dbReference>
<comment type="similarity">
    <text evidence="8">Belongs to the methyl-accepting chemotaxis (MCP) protein family.</text>
</comment>
<keyword evidence="7 9" id="KW-0807">Transducer</keyword>
<dbReference type="PANTHER" id="PTHR32089">
    <property type="entry name" value="METHYL-ACCEPTING CHEMOTAXIS PROTEIN MCPB"/>
    <property type="match status" value="1"/>
</dbReference>
<evidence type="ECO:0000256" key="6">
    <source>
        <dbReference type="ARBA" id="ARBA00023136"/>
    </source>
</evidence>
<dbReference type="Pfam" id="PF00015">
    <property type="entry name" value="MCPsignal"/>
    <property type="match status" value="1"/>
</dbReference>
<dbReference type="InterPro" id="IPR029151">
    <property type="entry name" value="Sensor-like_sf"/>
</dbReference>
<keyword evidence="4 10" id="KW-0812">Transmembrane</keyword>
<dbReference type="Gene3D" id="1.10.287.950">
    <property type="entry name" value="Methyl-accepting chemotaxis protein"/>
    <property type="match status" value="1"/>
</dbReference>
<evidence type="ECO:0000256" key="8">
    <source>
        <dbReference type="ARBA" id="ARBA00029447"/>
    </source>
</evidence>
<evidence type="ECO:0000259" key="12">
    <source>
        <dbReference type="PROSITE" id="PS50885"/>
    </source>
</evidence>
<dbReference type="SMART" id="SM00283">
    <property type="entry name" value="MA"/>
    <property type="match status" value="1"/>
</dbReference>
<dbReference type="CDD" id="cd06225">
    <property type="entry name" value="HAMP"/>
    <property type="match status" value="1"/>
</dbReference>
<dbReference type="InterPro" id="IPR033479">
    <property type="entry name" value="dCache_1"/>
</dbReference>
<dbReference type="SMART" id="SM00304">
    <property type="entry name" value="HAMP"/>
    <property type="match status" value="1"/>
</dbReference>
<evidence type="ECO:0000259" key="11">
    <source>
        <dbReference type="PROSITE" id="PS50111"/>
    </source>
</evidence>
<evidence type="ECO:0000313" key="14">
    <source>
        <dbReference type="Proteomes" id="UP001222800"/>
    </source>
</evidence>
<evidence type="ECO:0000313" key="13">
    <source>
        <dbReference type="EMBL" id="WFD11051.1"/>
    </source>
</evidence>
<keyword evidence="2" id="KW-1003">Cell membrane</keyword>
<dbReference type="Pfam" id="PF02743">
    <property type="entry name" value="dCache_1"/>
    <property type="match status" value="1"/>
</dbReference>
<dbReference type="SUPFAM" id="SSF58104">
    <property type="entry name" value="Methyl-accepting chemotaxis protein (MCP) signaling domain"/>
    <property type="match status" value="1"/>
</dbReference>
<organism evidence="13 14">
    <name type="scientific">Tepidibacter hydrothermalis</name>
    <dbReference type="NCBI Taxonomy" id="3036126"/>
    <lineage>
        <taxon>Bacteria</taxon>
        <taxon>Bacillati</taxon>
        <taxon>Bacillota</taxon>
        <taxon>Clostridia</taxon>
        <taxon>Peptostreptococcales</taxon>
        <taxon>Peptostreptococcaceae</taxon>
        <taxon>Tepidibacter</taxon>
    </lineage>
</organism>
<feature type="transmembrane region" description="Helical" evidence="10">
    <location>
        <begin position="6"/>
        <end position="30"/>
    </location>
</feature>
<keyword evidence="14" id="KW-1185">Reference proteome</keyword>
<dbReference type="SUPFAM" id="SSF103190">
    <property type="entry name" value="Sensory domain-like"/>
    <property type="match status" value="1"/>
</dbReference>
<dbReference type="CDD" id="cd18774">
    <property type="entry name" value="PDC2_HK_sensor"/>
    <property type="match status" value="1"/>
</dbReference>
<proteinExistence type="inferred from homology"/>
<accession>A0ABY8EDN8</accession>
<sequence length="660" mass="73996">MNLNKISVRLISVSVLLILLPMMLVGYFSYDKAAQIITQSELSKSETSIRQLNGNLNLEIENKYKIFQGLNQAVKRTSDEDVLELFEEFSRNNKDILMVYIGRPDKVMKTYPDVELPEGFDPTKRGWYIDAMSTDNPVWSKTYVDAVTSKNVITLSVKLYDDNKNVKGVLAVDILLDSIGELTKAIDLGKGTDIIIGDHEGKVAFYKDESKIGFDLKETPWGSKIYEGKKGSIEYESKDDKEMLKGEKYITFYNNDTIGWQIINVFDKQIMESETHSIYQISLIVGILTTIVSIIISIYISFGITKPINKIVETMNEVGKGNFTIKNKLNTKTEIQLISKGLNNMIEKIKNLIINVEHMSKSTHSISTDLVDISSTTAISVNEVAQAIDEIARGATSQASETEGSLAKIKELGDFIGKTSNIAEDMAADSDKVKNFNEMGIQTIVLLKNKNIDTLNIVKSIEHQFKEQLSKSMQINNISETITQIAEQTNLLALNATIEAARAGEHGRGFAVVADEVRKLSEATTQQVKEIAEIVNNIQIQTNETSKIMNDASYIIDEQNEVVEKTEKLFKDIDYITCEMIEKTINIKEMLNNINISKVEFVDSMERIAYVTEETAASTQQVSAYAEQQVIDTEKLNSLAKNLNSSIDDLTSNIEEFKIK</sequence>
<evidence type="ECO:0000256" key="10">
    <source>
        <dbReference type="SAM" id="Phobius"/>
    </source>
</evidence>
<evidence type="ECO:0000256" key="3">
    <source>
        <dbReference type="ARBA" id="ARBA00022500"/>
    </source>
</evidence>
<dbReference type="CDD" id="cd12913">
    <property type="entry name" value="PDC1_MCP_like"/>
    <property type="match status" value="1"/>
</dbReference>
<evidence type="ECO:0000256" key="4">
    <source>
        <dbReference type="ARBA" id="ARBA00022692"/>
    </source>
</evidence>
<evidence type="ECO:0000256" key="1">
    <source>
        <dbReference type="ARBA" id="ARBA00004651"/>
    </source>
</evidence>
<dbReference type="PROSITE" id="PS50885">
    <property type="entry name" value="HAMP"/>
    <property type="match status" value="1"/>
</dbReference>
<keyword evidence="5 10" id="KW-1133">Transmembrane helix</keyword>
<dbReference type="Pfam" id="PF00672">
    <property type="entry name" value="HAMP"/>
    <property type="match status" value="1"/>
</dbReference>
<dbReference type="EMBL" id="CP120733">
    <property type="protein sequence ID" value="WFD11051.1"/>
    <property type="molecule type" value="Genomic_DNA"/>
</dbReference>
<dbReference type="PROSITE" id="PS50111">
    <property type="entry name" value="CHEMOTAXIS_TRANSDUC_2"/>
    <property type="match status" value="1"/>
</dbReference>
<evidence type="ECO:0000256" key="7">
    <source>
        <dbReference type="ARBA" id="ARBA00023224"/>
    </source>
</evidence>
<evidence type="ECO:0000256" key="9">
    <source>
        <dbReference type="PROSITE-ProRule" id="PRU00284"/>
    </source>
</evidence>
<protein>
    <submittedName>
        <fullName evidence="13">Methyl-accepting chemotaxis protein</fullName>
    </submittedName>
</protein>
<dbReference type="RefSeq" id="WP_277733015.1">
    <property type="nucleotide sequence ID" value="NZ_CP120733.1"/>
</dbReference>
<keyword evidence="6 10" id="KW-0472">Membrane</keyword>